<dbReference type="FunFam" id="1.10.510.10:FF:000571">
    <property type="entry name" value="Maternal embryonic leucine zipper kinase"/>
    <property type="match status" value="1"/>
</dbReference>
<evidence type="ECO:0000313" key="11">
    <source>
        <dbReference type="EMBL" id="PRP79766.1"/>
    </source>
</evidence>
<accession>A0A2P6N729</accession>
<dbReference type="EC" id="2.7.11.1" evidence="1"/>
<evidence type="ECO:0000259" key="10">
    <source>
        <dbReference type="PROSITE" id="PS50011"/>
    </source>
</evidence>
<dbReference type="STRING" id="1890364.A0A2P6N729"/>
<dbReference type="Gene3D" id="1.10.510.10">
    <property type="entry name" value="Transferase(Phosphotransferase) domain 1"/>
    <property type="match status" value="1"/>
</dbReference>
<evidence type="ECO:0000256" key="3">
    <source>
        <dbReference type="ARBA" id="ARBA00022741"/>
    </source>
</evidence>
<evidence type="ECO:0000256" key="9">
    <source>
        <dbReference type="RuleBase" id="RU000304"/>
    </source>
</evidence>
<evidence type="ECO:0000256" key="4">
    <source>
        <dbReference type="ARBA" id="ARBA00022777"/>
    </source>
</evidence>
<dbReference type="SUPFAM" id="SSF56112">
    <property type="entry name" value="Protein kinase-like (PK-like)"/>
    <property type="match status" value="1"/>
</dbReference>
<comment type="similarity">
    <text evidence="9">Belongs to the protein kinase superfamily.</text>
</comment>
<dbReference type="InterPro" id="IPR011009">
    <property type="entry name" value="Kinase-like_dom_sf"/>
</dbReference>
<evidence type="ECO:0000256" key="5">
    <source>
        <dbReference type="ARBA" id="ARBA00022840"/>
    </source>
</evidence>
<organism evidence="11 12">
    <name type="scientific">Planoprotostelium fungivorum</name>
    <dbReference type="NCBI Taxonomy" id="1890364"/>
    <lineage>
        <taxon>Eukaryota</taxon>
        <taxon>Amoebozoa</taxon>
        <taxon>Evosea</taxon>
        <taxon>Variosea</taxon>
        <taxon>Cavosteliida</taxon>
        <taxon>Cavosteliaceae</taxon>
        <taxon>Planoprotostelium</taxon>
    </lineage>
</organism>
<keyword evidence="2 9" id="KW-0723">Serine/threonine-protein kinase</keyword>
<dbReference type="PROSITE" id="PS00107">
    <property type="entry name" value="PROTEIN_KINASE_ATP"/>
    <property type="match status" value="1"/>
</dbReference>
<dbReference type="OrthoDB" id="27656at2759"/>
<dbReference type="GO" id="GO:0035556">
    <property type="term" value="P:intracellular signal transduction"/>
    <property type="evidence" value="ECO:0007669"/>
    <property type="project" value="TreeGrafter"/>
</dbReference>
<reference evidence="11 12" key="1">
    <citation type="journal article" date="2018" name="Genome Biol. Evol.">
        <title>Multiple Roots of Fruiting Body Formation in Amoebozoa.</title>
        <authorList>
            <person name="Hillmann F."/>
            <person name="Forbes G."/>
            <person name="Novohradska S."/>
            <person name="Ferling I."/>
            <person name="Riege K."/>
            <person name="Groth M."/>
            <person name="Westermann M."/>
            <person name="Marz M."/>
            <person name="Spaller T."/>
            <person name="Winckler T."/>
            <person name="Schaap P."/>
            <person name="Glockner G."/>
        </authorList>
    </citation>
    <scope>NUCLEOTIDE SEQUENCE [LARGE SCALE GENOMIC DNA]</scope>
    <source>
        <strain evidence="11 12">Jena</strain>
    </source>
</reference>
<keyword evidence="5 8" id="KW-0067">ATP-binding</keyword>
<keyword evidence="12" id="KW-1185">Reference proteome</keyword>
<dbReference type="GO" id="GO:0004674">
    <property type="term" value="F:protein serine/threonine kinase activity"/>
    <property type="evidence" value="ECO:0007669"/>
    <property type="project" value="UniProtKB-KW"/>
</dbReference>
<dbReference type="AlphaFoldDB" id="A0A2P6N729"/>
<sequence length="448" mass="49730">MQSAQMERCGTTYHPVLSFASESQGGLVASSEYTHSPQTTPKNMKYCHVGLAKCLGVSATVYFGWKVVMGKMAVHSSESPMSVAHLTVTHKARASITTTNHGTHRNRPSQLICVLNHSPLLFNTKSKHCNITNKRGRLPSGPSSSYDVKRSKVEVSDVIDITSTVVDVTSSLGPIALCNPSNKCHKPLWSIQPILTGYKLLESIGTGSTASVRRAVEMNTMKQVAVKIVNRYKAGSIEDHAENVYRETRLLSILDHPNIVQFHCAIETTTKVYNVQEYVQGIDLERYIAMHGRLPLNQLFRLFSQLVSALKHCHARGVVHRDIKSQNIMIDIEGNLKLIDFGLAGRHNEGQWLETFCGTPAFAAPEMILGEKYRGPETDAWSAGVVFFHMITGKLPFMSVLDILNGSYAKEDLGEFSDIIKGLLCVNTAKRMIFSEVETKLNELFYKD</sequence>
<keyword evidence="4 11" id="KW-0418">Kinase</keyword>
<keyword evidence="4 11" id="KW-0808">Transferase</keyword>
<dbReference type="Pfam" id="PF00069">
    <property type="entry name" value="Pkinase"/>
    <property type="match status" value="1"/>
</dbReference>
<dbReference type="InParanoid" id="A0A2P6N729"/>
<dbReference type="PROSITE" id="PS00108">
    <property type="entry name" value="PROTEIN_KINASE_ST"/>
    <property type="match status" value="1"/>
</dbReference>
<dbReference type="Proteomes" id="UP000241769">
    <property type="component" value="Unassembled WGS sequence"/>
</dbReference>
<evidence type="ECO:0000256" key="6">
    <source>
        <dbReference type="ARBA" id="ARBA00047899"/>
    </source>
</evidence>
<dbReference type="SMART" id="SM00220">
    <property type="entry name" value="S_TKc"/>
    <property type="match status" value="1"/>
</dbReference>
<comment type="caution">
    <text evidence="11">The sequence shown here is derived from an EMBL/GenBank/DDBJ whole genome shotgun (WGS) entry which is preliminary data.</text>
</comment>
<evidence type="ECO:0000256" key="2">
    <source>
        <dbReference type="ARBA" id="ARBA00022527"/>
    </source>
</evidence>
<comment type="catalytic activity">
    <reaction evidence="7">
        <text>L-seryl-[protein] + ATP = O-phospho-L-seryl-[protein] + ADP + H(+)</text>
        <dbReference type="Rhea" id="RHEA:17989"/>
        <dbReference type="Rhea" id="RHEA-COMP:9863"/>
        <dbReference type="Rhea" id="RHEA-COMP:11604"/>
        <dbReference type="ChEBI" id="CHEBI:15378"/>
        <dbReference type="ChEBI" id="CHEBI:29999"/>
        <dbReference type="ChEBI" id="CHEBI:30616"/>
        <dbReference type="ChEBI" id="CHEBI:83421"/>
        <dbReference type="ChEBI" id="CHEBI:456216"/>
        <dbReference type="EC" id="2.7.11.1"/>
    </reaction>
</comment>
<name>A0A2P6N729_9EUKA</name>
<evidence type="ECO:0000313" key="12">
    <source>
        <dbReference type="Proteomes" id="UP000241769"/>
    </source>
</evidence>
<feature type="domain" description="Protein kinase" evidence="10">
    <location>
        <begin position="198"/>
        <end position="445"/>
    </location>
</feature>
<dbReference type="PANTHER" id="PTHR24346:SF30">
    <property type="entry name" value="MATERNAL EMBRYONIC LEUCINE ZIPPER KINASE"/>
    <property type="match status" value="1"/>
</dbReference>
<evidence type="ECO:0000256" key="7">
    <source>
        <dbReference type="ARBA" id="ARBA00048679"/>
    </source>
</evidence>
<proteinExistence type="inferred from homology"/>
<protein>
    <recommendedName>
        <fullName evidence="1">non-specific serine/threonine protein kinase</fullName>
        <ecNumber evidence="1">2.7.11.1</ecNumber>
    </recommendedName>
</protein>
<dbReference type="GO" id="GO:0005737">
    <property type="term" value="C:cytoplasm"/>
    <property type="evidence" value="ECO:0007669"/>
    <property type="project" value="TreeGrafter"/>
</dbReference>
<feature type="binding site" evidence="8">
    <location>
        <position position="227"/>
    </location>
    <ligand>
        <name>ATP</name>
        <dbReference type="ChEBI" id="CHEBI:30616"/>
    </ligand>
</feature>
<dbReference type="EMBL" id="MDYQ01000171">
    <property type="protein sequence ID" value="PRP79766.1"/>
    <property type="molecule type" value="Genomic_DNA"/>
</dbReference>
<dbReference type="GO" id="GO:0005524">
    <property type="term" value="F:ATP binding"/>
    <property type="evidence" value="ECO:0007669"/>
    <property type="project" value="UniProtKB-UniRule"/>
</dbReference>
<dbReference type="PROSITE" id="PS50011">
    <property type="entry name" value="PROTEIN_KINASE_DOM"/>
    <property type="match status" value="1"/>
</dbReference>
<dbReference type="InterPro" id="IPR008271">
    <property type="entry name" value="Ser/Thr_kinase_AS"/>
</dbReference>
<comment type="catalytic activity">
    <reaction evidence="6">
        <text>L-threonyl-[protein] + ATP = O-phospho-L-threonyl-[protein] + ADP + H(+)</text>
        <dbReference type="Rhea" id="RHEA:46608"/>
        <dbReference type="Rhea" id="RHEA-COMP:11060"/>
        <dbReference type="Rhea" id="RHEA-COMP:11605"/>
        <dbReference type="ChEBI" id="CHEBI:15378"/>
        <dbReference type="ChEBI" id="CHEBI:30013"/>
        <dbReference type="ChEBI" id="CHEBI:30616"/>
        <dbReference type="ChEBI" id="CHEBI:61977"/>
        <dbReference type="ChEBI" id="CHEBI:456216"/>
        <dbReference type="EC" id="2.7.11.1"/>
    </reaction>
</comment>
<keyword evidence="3 8" id="KW-0547">Nucleotide-binding</keyword>
<dbReference type="PANTHER" id="PTHR24346">
    <property type="entry name" value="MAP/MICROTUBULE AFFINITY-REGULATING KINASE"/>
    <property type="match status" value="1"/>
</dbReference>
<dbReference type="InterPro" id="IPR017441">
    <property type="entry name" value="Protein_kinase_ATP_BS"/>
</dbReference>
<dbReference type="InterPro" id="IPR000719">
    <property type="entry name" value="Prot_kinase_dom"/>
</dbReference>
<gene>
    <name evidence="11" type="ORF">PROFUN_12628</name>
</gene>
<evidence type="ECO:0000256" key="8">
    <source>
        <dbReference type="PROSITE-ProRule" id="PRU10141"/>
    </source>
</evidence>
<evidence type="ECO:0000256" key="1">
    <source>
        <dbReference type="ARBA" id="ARBA00012513"/>
    </source>
</evidence>